<dbReference type="RefSeq" id="WP_311949873.1">
    <property type="nucleotide sequence ID" value="NZ_JAVLVU010000001.1"/>
</dbReference>
<evidence type="ECO:0000256" key="2">
    <source>
        <dbReference type="ARBA" id="ARBA00022526"/>
    </source>
</evidence>
<dbReference type="Gene3D" id="2.130.10.10">
    <property type="entry name" value="YVTN repeat-like/Quinoprotein amine dehydrogenase"/>
    <property type="match status" value="1"/>
</dbReference>
<evidence type="ECO:0000256" key="1">
    <source>
        <dbReference type="ARBA" id="ARBA00005564"/>
    </source>
</evidence>
<dbReference type="PANTHER" id="PTHR30344:SF1">
    <property type="entry name" value="6-PHOSPHOGLUCONOLACTONASE"/>
    <property type="match status" value="1"/>
</dbReference>
<protein>
    <submittedName>
        <fullName evidence="4">6-phosphogluconolactonase (Cycloisomerase 2 family)</fullName>
    </submittedName>
</protein>
<dbReference type="InterPro" id="IPR011048">
    <property type="entry name" value="Haem_d1_sf"/>
</dbReference>
<evidence type="ECO:0000313" key="5">
    <source>
        <dbReference type="Proteomes" id="UP001258315"/>
    </source>
</evidence>
<dbReference type="Proteomes" id="UP001258315">
    <property type="component" value="Unassembled WGS sequence"/>
</dbReference>
<evidence type="ECO:0000256" key="3">
    <source>
        <dbReference type="SAM" id="SignalP"/>
    </source>
</evidence>
<comment type="similarity">
    <text evidence="1">Belongs to the cycloisomerase 2 family.</text>
</comment>
<dbReference type="InterPro" id="IPR050282">
    <property type="entry name" value="Cycloisomerase_2"/>
</dbReference>
<dbReference type="Pfam" id="PF10282">
    <property type="entry name" value="Lactonase"/>
    <property type="match status" value="1"/>
</dbReference>
<reference evidence="5" key="1">
    <citation type="submission" date="2023-07" db="EMBL/GenBank/DDBJ databases">
        <title>Functional and genomic diversity of the sorghum phyllosphere microbiome.</title>
        <authorList>
            <person name="Shade A."/>
        </authorList>
    </citation>
    <scope>NUCLEOTIDE SEQUENCE [LARGE SCALE GENOMIC DNA]</scope>
    <source>
        <strain evidence="5">SORGH_AS_0422</strain>
    </source>
</reference>
<keyword evidence="2" id="KW-0313">Glucose metabolism</keyword>
<proteinExistence type="inferred from homology"/>
<dbReference type="InterPro" id="IPR015943">
    <property type="entry name" value="WD40/YVTN_repeat-like_dom_sf"/>
</dbReference>
<dbReference type="InterPro" id="IPR019405">
    <property type="entry name" value="Lactonase_7-beta_prop"/>
</dbReference>
<keyword evidence="2" id="KW-0119">Carbohydrate metabolism</keyword>
<comment type="caution">
    <text evidence="4">The sequence shown here is derived from an EMBL/GenBank/DDBJ whole genome shotgun (WGS) entry which is preliminary data.</text>
</comment>
<gene>
    <name evidence="4" type="ORF">QE417_002175</name>
</gene>
<keyword evidence="5" id="KW-1185">Reference proteome</keyword>
<feature type="chain" id="PRO_5046353831" evidence="3">
    <location>
        <begin position="18"/>
        <end position="110"/>
    </location>
</feature>
<keyword evidence="3" id="KW-0732">Signal</keyword>
<dbReference type="PANTHER" id="PTHR30344">
    <property type="entry name" value="6-PHOSPHOGLUCONOLACTONASE-RELATED"/>
    <property type="match status" value="1"/>
</dbReference>
<dbReference type="SUPFAM" id="SSF51004">
    <property type="entry name" value="C-terminal (heme d1) domain of cytochrome cd1-nitrite reductase"/>
    <property type="match status" value="1"/>
</dbReference>
<name>A0ABU3GTK0_9SPHI</name>
<organism evidence="4 5">
    <name type="scientific">Mucilaginibacter terrae</name>
    <dbReference type="NCBI Taxonomy" id="1955052"/>
    <lineage>
        <taxon>Bacteria</taxon>
        <taxon>Pseudomonadati</taxon>
        <taxon>Bacteroidota</taxon>
        <taxon>Sphingobacteriia</taxon>
        <taxon>Sphingobacteriales</taxon>
        <taxon>Sphingobacteriaceae</taxon>
        <taxon>Mucilaginibacter</taxon>
    </lineage>
</organism>
<dbReference type="EMBL" id="JAVLVU010000001">
    <property type="protein sequence ID" value="MDT3403103.1"/>
    <property type="molecule type" value="Genomic_DNA"/>
</dbReference>
<feature type="signal peptide" evidence="3">
    <location>
        <begin position="1"/>
        <end position="17"/>
    </location>
</feature>
<accession>A0ABU3GTK0</accession>
<evidence type="ECO:0000313" key="4">
    <source>
        <dbReference type="EMBL" id="MDT3403103.1"/>
    </source>
</evidence>
<sequence length="110" mass="12044">MKKIIFLLYLLPSLIFAQSKGKIPKTLDLLIGTYTTGTSSEGIYVYRFYTESGRVAYLSRTGGGVDNPSYLCVAPNGKYVYSVNEIGDDRKGSVSAFTFDPKVGALNLIK</sequence>